<name>A0A8J3NXJ6_9ACTN</name>
<dbReference type="SUPFAM" id="SSF48179">
    <property type="entry name" value="6-phosphogluconate dehydrogenase C-terminal domain-like"/>
    <property type="match status" value="1"/>
</dbReference>
<feature type="domain" description="Ketopantoate reductase N-terminal" evidence="5">
    <location>
        <begin position="4"/>
        <end position="138"/>
    </location>
</feature>
<comment type="similarity">
    <text evidence="1 4">Belongs to the ketopantoate reductase family.</text>
</comment>
<feature type="domain" description="Ketopantoate reductase C-terminal" evidence="6">
    <location>
        <begin position="181"/>
        <end position="290"/>
    </location>
</feature>
<dbReference type="SUPFAM" id="SSF51735">
    <property type="entry name" value="NAD(P)-binding Rossmann-fold domains"/>
    <property type="match status" value="1"/>
</dbReference>
<dbReference type="InterPro" id="IPR008927">
    <property type="entry name" value="6-PGluconate_DH-like_C_sf"/>
</dbReference>
<dbReference type="Gene3D" id="1.10.1040.10">
    <property type="entry name" value="N-(1-d-carboxylethyl)-l-norvaline Dehydrogenase, domain 2"/>
    <property type="match status" value="1"/>
</dbReference>
<evidence type="ECO:0000259" key="5">
    <source>
        <dbReference type="Pfam" id="PF02558"/>
    </source>
</evidence>
<evidence type="ECO:0000256" key="2">
    <source>
        <dbReference type="ARBA" id="ARBA00022857"/>
    </source>
</evidence>
<keyword evidence="8" id="KW-1185">Reference proteome</keyword>
<dbReference type="UniPathway" id="UPA00028">
    <property type="reaction ID" value="UER00004"/>
</dbReference>
<gene>
    <name evidence="7" type="ORF">Cci01nite_09570</name>
</gene>
<keyword evidence="2 4" id="KW-0521">NADP</keyword>
<dbReference type="NCBIfam" id="TIGR00745">
    <property type="entry name" value="apbA_panE"/>
    <property type="match status" value="1"/>
</dbReference>
<evidence type="ECO:0000259" key="6">
    <source>
        <dbReference type="Pfam" id="PF08546"/>
    </source>
</evidence>
<dbReference type="InterPro" id="IPR036291">
    <property type="entry name" value="NAD(P)-bd_dom_sf"/>
</dbReference>
<dbReference type="InterPro" id="IPR013332">
    <property type="entry name" value="KPR_N"/>
</dbReference>
<dbReference type="PANTHER" id="PTHR21708">
    <property type="entry name" value="PROBABLE 2-DEHYDROPANTOATE 2-REDUCTASE"/>
    <property type="match status" value="1"/>
</dbReference>
<keyword evidence="4" id="KW-0566">Pantothenate biosynthesis</keyword>
<dbReference type="EMBL" id="BONH01000002">
    <property type="protein sequence ID" value="GIF95863.1"/>
    <property type="molecule type" value="Genomic_DNA"/>
</dbReference>
<evidence type="ECO:0000256" key="3">
    <source>
        <dbReference type="ARBA" id="ARBA00023002"/>
    </source>
</evidence>
<accession>A0A8J3NXJ6</accession>
<sequence length="322" mass="33839">MRFIVYGAGAVGGVLGAYLHLSGQSVVLVARGEHLAAIRGHGLTLQDGSGSRTMAVPVVAGPAEIAWQDGDVVLLAVKGQDTEAALRDLAACAPAATPVVCLQNGVDNERQALRAFEHVYGVCVMSPTTHLTPGVVRADCHPVPGLLDIGRFPSGVDATAESVAAAFRKAGYRSEPRPDIMRWKYGKLLRNVGNAVDAVCGRAEGVREIVARIRAEAAAVLDAAGIAYTPEDEDDARRADILKAVVADSRGGGSSWQSLARGTGHIEADHLSGEIVLLARLHGQTAPYNENARRWANRFAREGRAPASLPPGEWLATLPEAA</sequence>
<evidence type="ECO:0000313" key="7">
    <source>
        <dbReference type="EMBL" id="GIF95863.1"/>
    </source>
</evidence>
<dbReference type="GO" id="GO:0015940">
    <property type="term" value="P:pantothenate biosynthetic process"/>
    <property type="evidence" value="ECO:0007669"/>
    <property type="project" value="UniProtKB-UniPathway"/>
</dbReference>
<dbReference type="Gene3D" id="3.40.50.720">
    <property type="entry name" value="NAD(P)-binding Rossmann-like Domain"/>
    <property type="match status" value="1"/>
</dbReference>
<comment type="pathway">
    <text evidence="4">Cofactor biosynthesis; (R)-pantothenate biosynthesis; (R)-pantoate from 3-methyl-2-oxobutanoate: step 2/2.</text>
</comment>
<proteinExistence type="inferred from homology"/>
<dbReference type="GO" id="GO:0005737">
    <property type="term" value="C:cytoplasm"/>
    <property type="evidence" value="ECO:0007669"/>
    <property type="project" value="TreeGrafter"/>
</dbReference>
<evidence type="ECO:0000313" key="8">
    <source>
        <dbReference type="Proteomes" id="UP000659904"/>
    </source>
</evidence>
<evidence type="ECO:0000256" key="4">
    <source>
        <dbReference type="RuleBase" id="RU362068"/>
    </source>
</evidence>
<keyword evidence="3 4" id="KW-0560">Oxidoreductase</keyword>
<reference evidence="7 8" key="1">
    <citation type="submission" date="2021-01" db="EMBL/GenBank/DDBJ databases">
        <title>Whole genome shotgun sequence of Catellatospora citrea NBRC 14495.</title>
        <authorList>
            <person name="Komaki H."/>
            <person name="Tamura T."/>
        </authorList>
    </citation>
    <scope>NUCLEOTIDE SEQUENCE [LARGE SCALE GENOMIC DNA]</scope>
    <source>
        <strain evidence="7 8">NBRC 14495</strain>
    </source>
</reference>
<comment type="caution">
    <text evidence="7">The sequence shown here is derived from an EMBL/GenBank/DDBJ whole genome shotgun (WGS) entry which is preliminary data.</text>
</comment>
<dbReference type="InterPro" id="IPR051402">
    <property type="entry name" value="KPR-Related"/>
</dbReference>
<dbReference type="Pfam" id="PF08546">
    <property type="entry name" value="ApbA_C"/>
    <property type="match status" value="1"/>
</dbReference>
<organism evidence="7 8">
    <name type="scientific">Catellatospora citrea</name>
    <dbReference type="NCBI Taxonomy" id="53366"/>
    <lineage>
        <taxon>Bacteria</taxon>
        <taxon>Bacillati</taxon>
        <taxon>Actinomycetota</taxon>
        <taxon>Actinomycetes</taxon>
        <taxon>Micromonosporales</taxon>
        <taxon>Micromonosporaceae</taxon>
        <taxon>Catellatospora</taxon>
    </lineage>
</organism>
<dbReference type="InterPro" id="IPR013752">
    <property type="entry name" value="KPA_reductase"/>
</dbReference>
<dbReference type="RefSeq" id="WP_120321034.1">
    <property type="nucleotide sequence ID" value="NZ_BONH01000002.1"/>
</dbReference>
<dbReference type="Proteomes" id="UP000659904">
    <property type="component" value="Unassembled WGS sequence"/>
</dbReference>
<dbReference type="AlphaFoldDB" id="A0A8J3NXJ6"/>
<dbReference type="Pfam" id="PF02558">
    <property type="entry name" value="ApbA"/>
    <property type="match status" value="1"/>
</dbReference>
<evidence type="ECO:0000256" key="1">
    <source>
        <dbReference type="ARBA" id="ARBA00007870"/>
    </source>
</evidence>
<comment type="function">
    <text evidence="4">Catalyzes the NADPH-dependent reduction of ketopantoate into pantoic acid.</text>
</comment>
<dbReference type="InterPro" id="IPR003710">
    <property type="entry name" value="ApbA"/>
</dbReference>
<dbReference type="EC" id="1.1.1.169" evidence="4"/>
<dbReference type="PANTHER" id="PTHR21708:SF26">
    <property type="entry name" value="2-DEHYDROPANTOATE 2-REDUCTASE"/>
    <property type="match status" value="1"/>
</dbReference>
<comment type="catalytic activity">
    <reaction evidence="4">
        <text>(R)-pantoate + NADP(+) = 2-dehydropantoate + NADPH + H(+)</text>
        <dbReference type="Rhea" id="RHEA:16233"/>
        <dbReference type="ChEBI" id="CHEBI:11561"/>
        <dbReference type="ChEBI" id="CHEBI:15378"/>
        <dbReference type="ChEBI" id="CHEBI:15980"/>
        <dbReference type="ChEBI" id="CHEBI:57783"/>
        <dbReference type="ChEBI" id="CHEBI:58349"/>
        <dbReference type="EC" id="1.1.1.169"/>
    </reaction>
</comment>
<dbReference type="GO" id="GO:0008677">
    <property type="term" value="F:2-dehydropantoate 2-reductase activity"/>
    <property type="evidence" value="ECO:0007669"/>
    <property type="project" value="UniProtKB-EC"/>
</dbReference>
<dbReference type="InterPro" id="IPR013328">
    <property type="entry name" value="6PGD_dom2"/>
</dbReference>
<protein>
    <recommendedName>
        <fullName evidence="4">2-dehydropantoate 2-reductase</fullName>
        <ecNumber evidence="4">1.1.1.169</ecNumber>
    </recommendedName>
    <alternativeName>
        <fullName evidence="4">Ketopantoate reductase</fullName>
    </alternativeName>
</protein>